<dbReference type="SUPFAM" id="SSF110296">
    <property type="entry name" value="Oligoxyloglucan reducing end-specific cellobiohydrolase"/>
    <property type="match status" value="1"/>
</dbReference>
<keyword evidence="1" id="KW-0732">Signal</keyword>
<evidence type="ECO:0008006" key="4">
    <source>
        <dbReference type="Google" id="ProtNLM"/>
    </source>
</evidence>
<dbReference type="EMBL" id="JAATEM010000005">
    <property type="protein sequence ID" value="NJP49569.1"/>
    <property type="molecule type" value="Genomic_DNA"/>
</dbReference>
<comment type="caution">
    <text evidence="2">The sequence shown here is derived from an EMBL/GenBank/DDBJ whole genome shotgun (WGS) entry which is preliminary data.</text>
</comment>
<dbReference type="Proteomes" id="UP000730591">
    <property type="component" value="Unassembled WGS sequence"/>
</dbReference>
<feature type="signal peptide" evidence="1">
    <location>
        <begin position="1"/>
        <end position="24"/>
    </location>
</feature>
<name>A0ABX1A4P9_9ACTN</name>
<feature type="chain" id="PRO_5047425721" description="LigA protein" evidence="1">
    <location>
        <begin position="25"/>
        <end position="369"/>
    </location>
</feature>
<accession>A0ABX1A4P9</accession>
<sequence length="369" mass="38151">MARRLLIAVLAVAMTVAAAMTSAAAPPSSWQHVPVPAEVRPEAGLNEAVALGPDRAWAVGAEGAARNTPGSPLILRWDGTTWQRQALPGTGWQGELLSVSGTSPGQVWAVGRDASGGTRLLRHDGSAWHACPPPAGVLLSRVVTGGGETWLIGTRDGEQVLLRRDRGRWQELPVPPGSVYGLHVRAAGDVWAAGATAEGAAVSHWDGQAWQQTIVYGGPRSAVGSVLAVSPTEVWAGGTAGFVGGPPGRPVPPLLVRWDGETWSRVTVPTDFGSIGSLAADASGALAWVSVDGSQKWGPPGSSPPLIPGPDFLSWDGRSFTGYDEPAVAGEGQSRTLRLAPVPGTGTVWSVGRADGPESTVVPRVLRYG</sequence>
<evidence type="ECO:0000313" key="2">
    <source>
        <dbReference type="EMBL" id="NJP49569.1"/>
    </source>
</evidence>
<proteinExistence type="predicted"/>
<evidence type="ECO:0000313" key="3">
    <source>
        <dbReference type="Proteomes" id="UP000730591"/>
    </source>
</evidence>
<reference evidence="2 3" key="1">
    <citation type="submission" date="2020-03" db="EMBL/GenBank/DDBJ databases">
        <title>WGS of actinomycetes isolated from Thailand.</title>
        <authorList>
            <person name="Thawai C."/>
        </authorList>
    </citation>
    <scope>NUCLEOTIDE SEQUENCE [LARGE SCALE GENOMIC DNA]</scope>
    <source>
        <strain evidence="2 3">SBST2-5</strain>
    </source>
</reference>
<evidence type="ECO:0000256" key="1">
    <source>
        <dbReference type="SAM" id="SignalP"/>
    </source>
</evidence>
<dbReference type="RefSeq" id="WP_167991657.1">
    <property type="nucleotide sequence ID" value="NZ_JAATEM010000005.1"/>
</dbReference>
<gene>
    <name evidence="2" type="ORF">HCJ93_05635</name>
</gene>
<protein>
    <recommendedName>
        <fullName evidence="4">LigA protein</fullName>
    </recommendedName>
</protein>
<keyword evidence="3" id="KW-1185">Reference proteome</keyword>
<organism evidence="2 3">
    <name type="scientific">Streptomyces composti</name>
    <dbReference type="NCBI Taxonomy" id="2720025"/>
    <lineage>
        <taxon>Bacteria</taxon>
        <taxon>Bacillati</taxon>
        <taxon>Actinomycetota</taxon>
        <taxon>Actinomycetes</taxon>
        <taxon>Kitasatosporales</taxon>
        <taxon>Streptomycetaceae</taxon>
        <taxon>Streptomyces</taxon>
    </lineage>
</organism>